<dbReference type="Proteomes" id="UP000250043">
    <property type="component" value="Unassembled WGS sequence"/>
</dbReference>
<dbReference type="OrthoDB" id="2563277at2759"/>
<evidence type="ECO:0000313" key="3">
    <source>
        <dbReference type="Proteomes" id="UP000250043"/>
    </source>
</evidence>
<gene>
    <name evidence="2" type="ORF">OBBRIDRAFT_840453</name>
</gene>
<evidence type="ECO:0000313" key="2">
    <source>
        <dbReference type="EMBL" id="OCH83538.1"/>
    </source>
</evidence>
<feature type="compositionally biased region" description="Polar residues" evidence="1">
    <location>
        <begin position="11"/>
        <end position="26"/>
    </location>
</feature>
<evidence type="ECO:0000256" key="1">
    <source>
        <dbReference type="SAM" id="MobiDB-lite"/>
    </source>
</evidence>
<sequence>MGSATHRPSLIISNGSSLRPPSTASGASVFETRSARSSSGSVVPVRWDEEGIRSSQEMQRKGAQPPFAHSVLHRDPLFSPPASVFDRPIVTVEETTADGHGDPSQSPAETPVKQARPRPVSEQLLGRSRPQAICEDSHGVLFILEAATNDHASLINRLDLEASPASSANTSPIGLTPFQSGGQESPLKKCAVTMTSPLKTELRESMASISSLRPYAKAQNTAAETVRKSSDVARYVGQQIAPWSELDWQVSPKKEPIKTTVVIKSIHRRTLIPAPDVEPPPVFKPLRPAKP</sequence>
<reference evidence="2 3" key="1">
    <citation type="submission" date="2016-07" db="EMBL/GenBank/DDBJ databases">
        <title>Draft genome of the white-rot fungus Obba rivulosa 3A-2.</title>
        <authorList>
            <consortium name="DOE Joint Genome Institute"/>
            <person name="Miettinen O."/>
            <person name="Riley R."/>
            <person name="Acob R."/>
            <person name="Barry K."/>
            <person name="Cullen D."/>
            <person name="De Vries R."/>
            <person name="Hainaut M."/>
            <person name="Hatakka A."/>
            <person name="Henrissat B."/>
            <person name="Hilden K."/>
            <person name="Kuo R."/>
            <person name="Labutti K."/>
            <person name="Lipzen A."/>
            <person name="Makela M.R."/>
            <person name="Sandor L."/>
            <person name="Spatafora J.W."/>
            <person name="Grigoriev I.V."/>
            <person name="Hibbett D.S."/>
        </authorList>
    </citation>
    <scope>NUCLEOTIDE SEQUENCE [LARGE SCALE GENOMIC DNA]</scope>
    <source>
        <strain evidence="2 3">3A-2</strain>
    </source>
</reference>
<dbReference type="EMBL" id="KV723021">
    <property type="protein sequence ID" value="OCH83538.1"/>
    <property type="molecule type" value="Genomic_DNA"/>
</dbReference>
<keyword evidence="3" id="KW-1185">Reference proteome</keyword>
<name>A0A8E2AFH9_9APHY</name>
<feature type="region of interest" description="Disordered" evidence="1">
    <location>
        <begin position="1"/>
        <end position="128"/>
    </location>
</feature>
<proteinExistence type="predicted"/>
<feature type="non-terminal residue" evidence="2">
    <location>
        <position position="1"/>
    </location>
</feature>
<dbReference type="AlphaFoldDB" id="A0A8E2AFH9"/>
<accession>A0A8E2AFH9</accession>
<protein>
    <submittedName>
        <fullName evidence="2">Uncharacterized protein</fullName>
    </submittedName>
</protein>
<organism evidence="2 3">
    <name type="scientific">Obba rivulosa</name>
    <dbReference type="NCBI Taxonomy" id="1052685"/>
    <lineage>
        <taxon>Eukaryota</taxon>
        <taxon>Fungi</taxon>
        <taxon>Dikarya</taxon>
        <taxon>Basidiomycota</taxon>
        <taxon>Agaricomycotina</taxon>
        <taxon>Agaricomycetes</taxon>
        <taxon>Polyporales</taxon>
        <taxon>Gelatoporiaceae</taxon>
        <taxon>Obba</taxon>
    </lineage>
</organism>